<evidence type="ECO:0000256" key="3">
    <source>
        <dbReference type="ARBA" id="ARBA00022692"/>
    </source>
</evidence>
<organism evidence="7 8">
    <name type="scientific">Armatimonas rosea</name>
    <dbReference type="NCBI Taxonomy" id="685828"/>
    <lineage>
        <taxon>Bacteria</taxon>
        <taxon>Bacillati</taxon>
        <taxon>Armatimonadota</taxon>
        <taxon>Armatimonadia</taxon>
        <taxon>Armatimonadales</taxon>
        <taxon>Armatimonadaceae</taxon>
        <taxon>Armatimonas</taxon>
    </lineage>
</organism>
<keyword evidence="3 6" id="KW-0812">Transmembrane</keyword>
<dbReference type="GO" id="GO:0022857">
    <property type="term" value="F:transmembrane transporter activity"/>
    <property type="evidence" value="ECO:0007669"/>
    <property type="project" value="InterPro"/>
</dbReference>
<dbReference type="EMBL" id="JACHGW010000002">
    <property type="protein sequence ID" value="MBB6049806.1"/>
    <property type="molecule type" value="Genomic_DNA"/>
</dbReference>
<dbReference type="RefSeq" id="WP_184193577.1">
    <property type="nucleotide sequence ID" value="NZ_JACHGW010000002.1"/>
</dbReference>
<evidence type="ECO:0000256" key="4">
    <source>
        <dbReference type="ARBA" id="ARBA00022989"/>
    </source>
</evidence>
<reference evidence="7 8" key="1">
    <citation type="submission" date="2020-08" db="EMBL/GenBank/DDBJ databases">
        <title>Genomic Encyclopedia of Type Strains, Phase IV (KMG-IV): sequencing the most valuable type-strain genomes for metagenomic binning, comparative biology and taxonomic classification.</title>
        <authorList>
            <person name="Goeker M."/>
        </authorList>
    </citation>
    <scope>NUCLEOTIDE SEQUENCE [LARGE SCALE GENOMIC DNA]</scope>
    <source>
        <strain evidence="7 8">DSM 23562</strain>
    </source>
</reference>
<feature type="transmembrane region" description="Helical" evidence="6">
    <location>
        <begin position="103"/>
        <end position="122"/>
    </location>
</feature>
<feature type="transmembrane region" description="Helical" evidence="6">
    <location>
        <begin position="77"/>
        <end position="97"/>
    </location>
</feature>
<dbReference type="GO" id="GO:0005886">
    <property type="term" value="C:plasma membrane"/>
    <property type="evidence" value="ECO:0007669"/>
    <property type="project" value="UniProtKB-SubCell"/>
</dbReference>
<protein>
    <submittedName>
        <fullName evidence="7">Ribose transport system permease protein</fullName>
    </submittedName>
</protein>
<accession>A0A7W9SNE5</accession>
<evidence type="ECO:0000256" key="2">
    <source>
        <dbReference type="ARBA" id="ARBA00022475"/>
    </source>
</evidence>
<name>A0A7W9SNE5_ARMRO</name>
<sequence>MDRSAGPGIVARLLKSRELSVVAVLALLCLGMAFTEQRANFFGPLNLTNILQQVALLSLFAIGETIVIITSGIDLSLGSIIAFAGMLVALFVTKFSVGLMAGPAAFLAILLTLLCALAIGLLHATLIHKLKLPPFVVTLAALLVLRSQSLIVNKQLPISLNDYPLITDLSKGWPLWTMLVVVAVVAHVLLTRTRIGRYLYALGGNEQATRLSGVNIFKIKLFAYGISALLGGLAGILWAGYGRQGNPQLGQGYELDAVAAAVVGGASLTGGRGSVPGTILGATLVITILSAINFTFSNPDIWRGTVVGCVLLFAVLVTALQQKGGHE</sequence>
<feature type="transmembrane region" description="Helical" evidence="6">
    <location>
        <begin position="221"/>
        <end position="241"/>
    </location>
</feature>
<dbReference type="PANTHER" id="PTHR32196">
    <property type="entry name" value="ABC TRANSPORTER PERMEASE PROTEIN YPHD-RELATED-RELATED"/>
    <property type="match status" value="1"/>
</dbReference>
<keyword evidence="5 6" id="KW-0472">Membrane</keyword>
<dbReference type="PANTHER" id="PTHR32196:SF15">
    <property type="entry name" value="SUGAR ABC TRANSPORTER PERMEASE PROTEIN"/>
    <property type="match status" value="1"/>
</dbReference>
<gene>
    <name evidence="7" type="ORF">HNQ39_001597</name>
</gene>
<dbReference type="Pfam" id="PF02653">
    <property type="entry name" value="BPD_transp_2"/>
    <property type="match status" value="1"/>
</dbReference>
<dbReference type="InterPro" id="IPR001851">
    <property type="entry name" value="ABC_transp_permease"/>
</dbReference>
<proteinExistence type="predicted"/>
<keyword evidence="8" id="KW-1185">Reference proteome</keyword>
<evidence type="ECO:0000256" key="6">
    <source>
        <dbReference type="SAM" id="Phobius"/>
    </source>
</evidence>
<comment type="subcellular location">
    <subcellularLocation>
        <location evidence="1">Cell membrane</location>
        <topology evidence="1">Multi-pass membrane protein</topology>
    </subcellularLocation>
</comment>
<feature type="transmembrane region" description="Helical" evidence="6">
    <location>
        <begin position="51"/>
        <end position="70"/>
    </location>
</feature>
<dbReference type="AlphaFoldDB" id="A0A7W9SNE5"/>
<feature type="transmembrane region" description="Helical" evidence="6">
    <location>
        <begin position="302"/>
        <end position="320"/>
    </location>
</feature>
<evidence type="ECO:0000256" key="5">
    <source>
        <dbReference type="ARBA" id="ARBA00023136"/>
    </source>
</evidence>
<keyword evidence="4 6" id="KW-1133">Transmembrane helix</keyword>
<evidence type="ECO:0000256" key="1">
    <source>
        <dbReference type="ARBA" id="ARBA00004651"/>
    </source>
</evidence>
<evidence type="ECO:0000313" key="8">
    <source>
        <dbReference type="Proteomes" id="UP000520814"/>
    </source>
</evidence>
<evidence type="ECO:0000313" key="7">
    <source>
        <dbReference type="EMBL" id="MBB6049806.1"/>
    </source>
</evidence>
<feature type="transmembrane region" description="Helical" evidence="6">
    <location>
        <begin position="278"/>
        <end position="296"/>
    </location>
</feature>
<keyword evidence="2" id="KW-1003">Cell membrane</keyword>
<dbReference type="Proteomes" id="UP000520814">
    <property type="component" value="Unassembled WGS sequence"/>
</dbReference>
<feature type="transmembrane region" description="Helical" evidence="6">
    <location>
        <begin position="173"/>
        <end position="190"/>
    </location>
</feature>
<comment type="caution">
    <text evidence="7">The sequence shown here is derived from an EMBL/GenBank/DDBJ whole genome shotgun (WGS) entry which is preliminary data.</text>
</comment>
<dbReference type="CDD" id="cd06579">
    <property type="entry name" value="TM_PBP1_transp_AraH_like"/>
    <property type="match status" value="1"/>
</dbReference>
<feature type="transmembrane region" description="Helical" evidence="6">
    <location>
        <begin position="134"/>
        <end position="153"/>
    </location>
</feature>